<keyword evidence="1" id="KW-0812">Transmembrane</keyword>
<feature type="transmembrane region" description="Helical" evidence="1">
    <location>
        <begin position="189"/>
        <end position="209"/>
    </location>
</feature>
<evidence type="ECO:0000256" key="1">
    <source>
        <dbReference type="SAM" id="Phobius"/>
    </source>
</evidence>
<evidence type="ECO:0000313" key="4">
    <source>
        <dbReference type="Proteomes" id="UP000799428"/>
    </source>
</evidence>
<dbReference type="OrthoDB" id="5553410at2759"/>
<sequence length="225" mass="25700">MSTSEAQEMVAKERIMKHMNADHQESIRRYIEASEQTSFYQVRDAQMTDINLNNIKISYGGKQAVIPFDPPMKSLREARERLVQMDKDSLQTLGRSDISITKFVQPYAIPAHMMNFTTWLITYTAFSRRSNFMAGSLLYDTLLSRTPGFATFCLTIQPLLLVIIMGAHSVECVLMARKLAKHGLTPFEAVWWLWVGTTFVEGFTASLRLNGLIAEKKKEKEAKKH</sequence>
<keyword evidence="1" id="KW-1133">Transmembrane helix</keyword>
<feature type="transmembrane region" description="Helical" evidence="1">
    <location>
        <begin position="147"/>
        <end position="169"/>
    </location>
</feature>
<dbReference type="Pfam" id="PF10615">
    <property type="entry name" value="DUF2470"/>
    <property type="match status" value="1"/>
</dbReference>
<gene>
    <name evidence="3" type="ORF">K504DRAFT_409139</name>
</gene>
<keyword evidence="4" id="KW-1185">Reference proteome</keyword>
<keyword evidence="1" id="KW-0472">Membrane</keyword>
<dbReference type="AlphaFoldDB" id="A0A6G1K788"/>
<reference evidence="3" key="1">
    <citation type="journal article" date="2020" name="Stud. Mycol.">
        <title>101 Dothideomycetes genomes: a test case for predicting lifestyles and emergence of pathogens.</title>
        <authorList>
            <person name="Haridas S."/>
            <person name="Albert R."/>
            <person name="Binder M."/>
            <person name="Bloem J."/>
            <person name="Labutti K."/>
            <person name="Salamov A."/>
            <person name="Andreopoulos B."/>
            <person name="Baker S."/>
            <person name="Barry K."/>
            <person name="Bills G."/>
            <person name="Bluhm B."/>
            <person name="Cannon C."/>
            <person name="Castanera R."/>
            <person name="Culley D."/>
            <person name="Daum C."/>
            <person name="Ezra D."/>
            <person name="Gonzalez J."/>
            <person name="Henrissat B."/>
            <person name="Kuo A."/>
            <person name="Liang C."/>
            <person name="Lipzen A."/>
            <person name="Lutzoni F."/>
            <person name="Magnuson J."/>
            <person name="Mondo S."/>
            <person name="Nolan M."/>
            <person name="Ohm R."/>
            <person name="Pangilinan J."/>
            <person name="Park H.-J."/>
            <person name="Ramirez L."/>
            <person name="Alfaro M."/>
            <person name="Sun H."/>
            <person name="Tritt A."/>
            <person name="Yoshinaga Y."/>
            <person name="Zwiers L.-H."/>
            <person name="Turgeon B."/>
            <person name="Goodwin S."/>
            <person name="Spatafora J."/>
            <person name="Crous P."/>
            <person name="Grigoriev I."/>
        </authorList>
    </citation>
    <scope>NUCLEOTIDE SEQUENCE</scope>
    <source>
        <strain evidence="3">CBS 279.74</strain>
    </source>
</reference>
<protein>
    <submittedName>
        <fullName evidence="3">Integral membrane protein-like protein</fullName>
    </submittedName>
</protein>
<dbReference type="PANTHER" id="PTHR37783">
    <property type="entry name" value="MEMBRANE PROTEIN, PUTATIVE (AFU_ORTHOLOGUE AFUA_1G04315)-RELATED"/>
    <property type="match status" value="1"/>
</dbReference>
<dbReference type="InterPro" id="IPR037119">
    <property type="entry name" value="Haem_oxidase_HugZ-like_sf"/>
</dbReference>
<dbReference type="InterPro" id="IPR019595">
    <property type="entry name" value="DUF2470"/>
</dbReference>
<name>A0A6G1K788_9PLEO</name>
<dbReference type="Gene3D" id="3.20.180.10">
    <property type="entry name" value="PNP-oxidase-like"/>
    <property type="match status" value="1"/>
</dbReference>
<evidence type="ECO:0000313" key="3">
    <source>
        <dbReference type="EMBL" id="KAF2708237.1"/>
    </source>
</evidence>
<dbReference type="EMBL" id="MU005772">
    <property type="protein sequence ID" value="KAF2708237.1"/>
    <property type="molecule type" value="Genomic_DNA"/>
</dbReference>
<feature type="transmembrane region" description="Helical" evidence="1">
    <location>
        <begin position="107"/>
        <end position="126"/>
    </location>
</feature>
<accession>A0A6G1K788</accession>
<evidence type="ECO:0000259" key="2">
    <source>
        <dbReference type="Pfam" id="PF10615"/>
    </source>
</evidence>
<dbReference type="Proteomes" id="UP000799428">
    <property type="component" value="Unassembled WGS sequence"/>
</dbReference>
<dbReference type="PANTHER" id="PTHR37783:SF1">
    <property type="entry name" value="MEMBRANE PROTEIN, PUTATIVE (AFU_ORTHOLOGUE AFUA_1G04315)-RELATED"/>
    <property type="match status" value="1"/>
</dbReference>
<organism evidence="3 4">
    <name type="scientific">Pleomassaria siparia CBS 279.74</name>
    <dbReference type="NCBI Taxonomy" id="1314801"/>
    <lineage>
        <taxon>Eukaryota</taxon>
        <taxon>Fungi</taxon>
        <taxon>Dikarya</taxon>
        <taxon>Ascomycota</taxon>
        <taxon>Pezizomycotina</taxon>
        <taxon>Dothideomycetes</taxon>
        <taxon>Pleosporomycetidae</taxon>
        <taxon>Pleosporales</taxon>
        <taxon>Pleomassariaceae</taxon>
        <taxon>Pleomassaria</taxon>
    </lineage>
</organism>
<proteinExistence type="predicted"/>
<feature type="domain" description="DUF2470" evidence="2">
    <location>
        <begin position="12"/>
        <end position="85"/>
    </location>
</feature>